<evidence type="ECO:0000256" key="5">
    <source>
        <dbReference type="ARBA" id="ARBA00023136"/>
    </source>
</evidence>
<dbReference type="GO" id="GO:0005886">
    <property type="term" value="C:plasma membrane"/>
    <property type="evidence" value="ECO:0007669"/>
    <property type="project" value="TreeGrafter"/>
</dbReference>
<evidence type="ECO:0000256" key="3">
    <source>
        <dbReference type="ARBA" id="ARBA00022729"/>
    </source>
</evidence>
<keyword evidence="12" id="KW-1185">Reference proteome</keyword>
<dbReference type="PANTHER" id="PTHR24269:SF16">
    <property type="entry name" value="PROTEIN SLG1"/>
    <property type="match status" value="1"/>
</dbReference>
<dbReference type="InterPro" id="IPR036364">
    <property type="entry name" value="SEA_dom_sf"/>
</dbReference>
<comment type="subcellular location">
    <subcellularLocation>
        <location evidence="1">Membrane</location>
        <topology evidence="1">Single-pass membrane protein</topology>
    </subcellularLocation>
</comment>
<dbReference type="PROSITE" id="PS51212">
    <property type="entry name" value="WSC"/>
    <property type="match status" value="1"/>
</dbReference>
<reference evidence="12" key="1">
    <citation type="journal article" date="2017" name="bioRxiv">
        <title>Comparative analysis of the genomes of Stylophora pistillata and Acropora digitifera provides evidence for extensive differences between species of corals.</title>
        <authorList>
            <person name="Voolstra C.R."/>
            <person name="Li Y."/>
            <person name="Liew Y.J."/>
            <person name="Baumgarten S."/>
            <person name="Zoccola D."/>
            <person name="Flot J.-F."/>
            <person name="Tambutte S."/>
            <person name="Allemand D."/>
            <person name="Aranda M."/>
        </authorList>
    </citation>
    <scope>NUCLEOTIDE SEQUENCE [LARGE SCALE GENOMIC DNA]</scope>
</reference>
<keyword evidence="11" id="KW-0808">Transferase</keyword>
<feature type="region of interest" description="Disordered" evidence="7">
    <location>
        <begin position="236"/>
        <end position="263"/>
    </location>
</feature>
<keyword evidence="5" id="KW-0472">Membrane</keyword>
<feature type="region of interest" description="Disordered" evidence="7">
    <location>
        <begin position="373"/>
        <end position="407"/>
    </location>
</feature>
<dbReference type="InterPro" id="IPR051836">
    <property type="entry name" value="Kremen_rcpt"/>
</dbReference>
<dbReference type="SMART" id="SM00321">
    <property type="entry name" value="WSC"/>
    <property type="match status" value="1"/>
</dbReference>
<dbReference type="InterPro" id="IPR002889">
    <property type="entry name" value="WSC_carb-bd"/>
</dbReference>
<feature type="region of interest" description="Disordered" evidence="7">
    <location>
        <begin position="173"/>
        <end position="203"/>
    </location>
</feature>
<dbReference type="PANTHER" id="PTHR24269">
    <property type="entry name" value="KREMEN PROTEIN"/>
    <property type="match status" value="1"/>
</dbReference>
<dbReference type="EMBL" id="LSMT01000018">
    <property type="protein sequence ID" value="PFX32817.1"/>
    <property type="molecule type" value="Genomic_DNA"/>
</dbReference>
<feature type="compositionally biased region" description="Low complexity" evidence="7">
    <location>
        <begin position="716"/>
        <end position="729"/>
    </location>
</feature>
<evidence type="ECO:0000256" key="8">
    <source>
        <dbReference type="SAM" id="SignalP"/>
    </source>
</evidence>
<feature type="region of interest" description="Disordered" evidence="7">
    <location>
        <begin position="283"/>
        <end position="306"/>
    </location>
</feature>
<gene>
    <name evidence="11" type="primary">oxt</name>
    <name evidence="11" type="ORF">AWC38_SpisGene2309</name>
</gene>
<evidence type="ECO:0000256" key="7">
    <source>
        <dbReference type="SAM" id="MobiDB-lite"/>
    </source>
</evidence>
<dbReference type="PROSITE" id="PS50024">
    <property type="entry name" value="SEA"/>
    <property type="match status" value="1"/>
</dbReference>
<keyword evidence="4" id="KW-1133">Transmembrane helix</keyword>
<feature type="compositionally biased region" description="Polar residues" evidence="7">
    <location>
        <begin position="381"/>
        <end position="399"/>
    </location>
</feature>
<comment type="caution">
    <text evidence="11">The sequence shown here is derived from an EMBL/GenBank/DDBJ whole genome shotgun (WGS) entry which is preliminary data.</text>
</comment>
<feature type="domain" description="WSC" evidence="10">
    <location>
        <begin position="476"/>
        <end position="567"/>
    </location>
</feature>
<dbReference type="GO" id="GO:0016740">
    <property type="term" value="F:transferase activity"/>
    <property type="evidence" value="ECO:0007669"/>
    <property type="project" value="UniProtKB-KW"/>
</dbReference>
<feature type="chain" id="PRO_5012044213" evidence="8">
    <location>
        <begin position="19"/>
        <end position="972"/>
    </location>
</feature>
<feature type="region of interest" description="Disordered" evidence="7">
    <location>
        <begin position="641"/>
        <end position="763"/>
    </location>
</feature>
<dbReference type="Pfam" id="PF01822">
    <property type="entry name" value="WSC"/>
    <property type="match status" value="1"/>
</dbReference>
<evidence type="ECO:0000259" key="9">
    <source>
        <dbReference type="PROSITE" id="PS50024"/>
    </source>
</evidence>
<evidence type="ECO:0000256" key="6">
    <source>
        <dbReference type="ARBA" id="ARBA00023180"/>
    </source>
</evidence>
<dbReference type="Gene3D" id="3.30.70.960">
    <property type="entry name" value="SEA domain"/>
    <property type="match status" value="1"/>
</dbReference>
<proteinExistence type="predicted"/>
<keyword evidence="3 8" id="KW-0732">Signal</keyword>
<dbReference type="InterPro" id="IPR000082">
    <property type="entry name" value="SEA_dom"/>
</dbReference>
<dbReference type="SUPFAM" id="SSF82671">
    <property type="entry name" value="SEA domain"/>
    <property type="match status" value="1"/>
</dbReference>
<evidence type="ECO:0000256" key="2">
    <source>
        <dbReference type="ARBA" id="ARBA00022692"/>
    </source>
</evidence>
<evidence type="ECO:0000256" key="4">
    <source>
        <dbReference type="ARBA" id="ARBA00022989"/>
    </source>
</evidence>
<feature type="compositionally biased region" description="Basic and acidic residues" evidence="7">
    <location>
        <begin position="645"/>
        <end position="657"/>
    </location>
</feature>
<dbReference type="Proteomes" id="UP000225706">
    <property type="component" value="Unassembled WGS sequence"/>
</dbReference>
<protein>
    <submittedName>
        <fullName evidence="11">Xylosyltransferase oxt</fullName>
    </submittedName>
</protein>
<feature type="compositionally biased region" description="Basic and acidic residues" evidence="7">
    <location>
        <begin position="251"/>
        <end position="263"/>
    </location>
</feature>
<dbReference type="Pfam" id="PF01390">
    <property type="entry name" value="SEA"/>
    <property type="match status" value="1"/>
</dbReference>
<dbReference type="OrthoDB" id="5964373at2759"/>
<accession>A0A2B4SWK4</accession>
<evidence type="ECO:0000256" key="1">
    <source>
        <dbReference type="ARBA" id="ARBA00004167"/>
    </source>
</evidence>
<organism evidence="11 12">
    <name type="scientific">Stylophora pistillata</name>
    <name type="common">Smooth cauliflower coral</name>
    <dbReference type="NCBI Taxonomy" id="50429"/>
    <lineage>
        <taxon>Eukaryota</taxon>
        <taxon>Metazoa</taxon>
        <taxon>Cnidaria</taxon>
        <taxon>Anthozoa</taxon>
        <taxon>Hexacorallia</taxon>
        <taxon>Scleractinia</taxon>
        <taxon>Astrocoeniina</taxon>
        <taxon>Pocilloporidae</taxon>
        <taxon>Stylophora</taxon>
    </lineage>
</organism>
<feature type="compositionally biased region" description="Low complexity" evidence="7">
    <location>
        <begin position="691"/>
        <end position="704"/>
    </location>
</feature>
<sequence length="972" mass="107789">MKITKALIVLIAANFLQGLPVDRELLRVKRKGEGEIDNNEEIFHKVRRSQDDIEAEIRRKRRFFAPDTPLQKTAEIYKTKMEARSSRSSREDRDITAKRPERFRHRIRKRSQDGSVILRGDTSGSGALPGSGSSGAGLWMGPLLEKKRNDKRSAGSNSLDNLIATLRAISSLTPDEDDNSVEEVKSSGSGLWLTPESAGDDKLPQFFREEANSGSGENPEKALRLLSETAQRELKQKTNEIGSGVEQILPNDDRKERKEQNGERLIRRELETDTLADDLIAASENENERGDSEQENELASGSADDWQEIEDKISEQPDEKATRSLTEALLPDAFYRTKRSSQENAFLVSDNSLGKNDALVSDSLVARFYRDQDAPSDDVTETSVTSLPSETKSLSSPADQQKPVKRELDNYNFRDFSEPRVVYTREIREAREPIIERPAVYSQIEDENDMESSFGGEDDDEDDEPTLTIHEREIREDGYVGCYEDKSPDRDLPSIVSVPKLTPDSCRSACRTAGHAYAGVQYGYLCRCGDSYGKYTKVSDEECNTHCTGDHAQKCGGFWRSAIFTTAGAMEPTKRGNFFHIESVQPMTEEDLYDIPRSDIASGGEAEAGEHPQPEIAETSHITASESPSTEATAAEVVTTPLESSGDHVQEIHRESSLQESPMQPLSAETAEEDISITAHASGEGHPYETADSSSSLAPVSKSAGEPNSAHVADISPAPAISEAPPQASTQSEPKVSSDSPTITTQPVPSVVRPQHDETPQGTHGSRLIYLHQQQDILSKPTPKTIMAVAPGKLREGTVAYTGTLKLKQSWLDQFEDANSAESKILTGNIEQAFNRVFKNEPKFVKVDVVGFREGLVKHNPNTIRKVIAPFILTFKNGVQGIEEKLKNMVQNAGRLDDMPVYKHSLQLSEYGHSPAVEKAPETIDKTSKVDLVEEDKKRSAVNIPKKPYTLQLFLMKDFFGKKKRNSQVFKE</sequence>
<dbReference type="STRING" id="50429.A0A2B4SWK4"/>
<feature type="compositionally biased region" description="Basic and acidic residues" evidence="7">
    <location>
        <begin position="80"/>
        <end position="100"/>
    </location>
</feature>
<keyword evidence="6" id="KW-0325">Glycoprotein</keyword>
<feature type="domain" description="SEA" evidence="9">
    <location>
        <begin position="797"/>
        <end position="913"/>
    </location>
</feature>
<evidence type="ECO:0000313" key="11">
    <source>
        <dbReference type="EMBL" id="PFX32817.1"/>
    </source>
</evidence>
<dbReference type="AlphaFoldDB" id="A0A2B4SWK4"/>
<feature type="compositionally biased region" description="Polar residues" evidence="7">
    <location>
        <begin position="730"/>
        <end position="748"/>
    </location>
</feature>
<feature type="signal peptide" evidence="8">
    <location>
        <begin position="1"/>
        <end position="18"/>
    </location>
</feature>
<feature type="region of interest" description="Disordered" evidence="7">
    <location>
        <begin position="80"/>
        <end position="140"/>
    </location>
</feature>
<keyword evidence="2" id="KW-0812">Transmembrane</keyword>
<evidence type="ECO:0000313" key="12">
    <source>
        <dbReference type="Proteomes" id="UP000225706"/>
    </source>
</evidence>
<name>A0A2B4SWK4_STYPI</name>
<evidence type="ECO:0000259" key="10">
    <source>
        <dbReference type="PROSITE" id="PS51212"/>
    </source>
</evidence>